<dbReference type="VEuPathDB" id="FungiDB:G647_06324"/>
<comment type="caution">
    <text evidence="9">The sequence shown here is derived from an EMBL/GenBank/DDBJ whole genome shotgun (WGS) entry which is preliminary data.</text>
</comment>
<proteinExistence type="inferred from homology"/>
<dbReference type="PANTHER" id="PTHR20855:SF52">
    <property type="entry name" value="ADIPONECTIN RECEPTOR PROTEIN"/>
    <property type="match status" value="1"/>
</dbReference>
<dbReference type="Proteomes" id="UP000094526">
    <property type="component" value="Unassembled WGS sequence"/>
</dbReference>
<keyword evidence="4 8" id="KW-1133">Transmembrane helix</keyword>
<keyword evidence="6" id="KW-0862">Zinc</keyword>
<dbReference type="GO" id="GO:0046872">
    <property type="term" value="F:metal ion binding"/>
    <property type="evidence" value="ECO:0007669"/>
    <property type="project" value="UniProtKB-KW"/>
</dbReference>
<dbReference type="OrthoDB" id="529367at2759"/>
<feature type="binding site" evidence="6">
    <location>
        <position position="296"/>
    </location>
    <ligand>
        <name>Zn(2+)</name>
        <dbReference type="ChEBI" id="CHEBI:29105"/>
    </ligand>
</feature>
<name>A0A1C1CZ26_9EURO</name>
<evidence type="ECO:0000256" key="7">
    <source>
        <dbReference type="SAM" id="MobiDB-lite"/>
    </source>
</evidence>
<feature type="transmembrane region" description="Helical" evidence="8">
    <location>
        <begin position="297"/>
        <end position="315"/>
    </location>
</feature>
<evidence type="ECO:0000256" key="4">
    <source>
        <dbReference type="ARBA" id="ARBA00022989"/>
    </source>
</evidence>
<evidence type="ECO:0000256" key="3">
    <source>
        <dbReference type="ARBA" id="ARBA00022692"/>
    </source>
</evidence>
<feature type="binding site" evidence="6">
    <location>
        <position position="300"/>
    </location>
    <ligand>
        <name>Zn(2+)</name>
        <dbReference type="ChEBI" id="CHEBI:29105"/>
    </ligand>
</feature>
<evidence type="ECO:0000256" key="2">
    <source>
        <dbReference type="ARBA" id="ARBA00007018"/>
    </source>
</evidence>
<feature type="transmembrane region" description="Helical" evidence="8">
    <location>
        <begin position="116"/>
        <end position="140"/>
    </location>
</feature>
<evidence type="ECO:0000256" key="8">
    <source>
        <dbReference type="SAM" id="Phobius"/>
    </source>
</evidence>
<sequence length="330" mass="37008">MVSAPRLRGSPPQPPEAHKGGDMGSISDTAPEPGKAGRPVLLSFDEMPEWYRRESNQWILHGYRPISGSARASFYSWSYIHNESVNIYSHLIPAVFFLLGEWYIQQYLASRYSGVTGADFVAFSIFMLAAVTCLSLSATYHTLMNHSQHMEHFCLRLDMLGVVIFILGDLVLGIYVVFWCEPLPRNIFWAMIGVFGTLTIFMTMHPKFQGSKYRLFRALMFVATGLCGVAPLIYGLSVFGMSQMMRKAFPYTLAKAGCLLSGTWFYARAIDPNTCGSKTRFPESRYPGKFDLWGSHSIFHILVVCAAVVQLMGYLDAFDYAHANLTCSSL</sequence>
<keyword evidence="9" id="KW-0675">Receptor</keyword>
<gene>
    <name evidence="9" type="primary">IZH2</name>
    <name evidence="9" type="ORF">CLCR_10427</name>
</gene>
<dbReference type="InterPro" id="IPR004254">
    <property type="entry name" value="AdipoR/HlyIII-related"/>
</dbReference>
<keyword evidence="10" id="KW-1185">Reference proteome</keyword>
<dbReference type="GO" id="GO:0006882">
    <property type="term" value="P:intracellular zinc ion homeostasis"/>
    <property type="evidence" value="ECO:0007669"/>
    <property type="project" value="TreeGrafter"/>
</dbReference>
<dbReference type="EMBL" id="LGRB01000008">
    <property type="protein sequence ID" value="OCT53765.1"/>
    <property type="molecule type" value="Genomic_DNA"/>
</dbReference>
<keyword evidence="5 8" id="KW-0472">Membrane</keyword>
<evidence type="ECO:0000313" key="9">
    <source>
        <dbReference type="EMBL" id="OCT53765.1"/>
    </source>
</evidence>
<evidence type="ECO:0000313" key="10">
    <source>
        <dbReference type="Proteomes" id="UP000094526"/>
    </source>
</evidence>
<keyword evidence="6" id="KW-0479">Metal-binding</keyword>
<feature type="transmembrane region" description="Helical" evidence="8">
    <location>
        <begin position="160"/>
        <end position="180"/>
    </location>
</feature>
<dbReference type="STRING" id="86049.A0A1C1CZ26"/>
<protein>
    <submittedName>
        <fullName evidence="9">ADIPOR-like receptor IZH2</fullName>
    </submittedName>
</protein>
<dbReference type="GO" id="GO:0016020">
    <property type="term" value="C:membrane"/>
    <property type="evidence" value="ECO:0007669"/>
    <property type="project" value="UniProtKB-SubCell"/>
</dbReference>
<dbReference type="VEuPathDB" id="FungiDB:CLCR_10427"/>
<organism evidence="9 10">
    <name type="scientific">Cladophialophora carrionii</name>
    <dbReference type="NCBI Taxonomy" id="86049"/>
    <lineage>
        <taxon>Eukaryota</taxon>
        <taxon>Fungi</taxon>
        <taxon>Dikarya</taxon>
        <taxon>Ascomycota</taxon>
        <taxon>Pezizomycotina</taxon>
        <taxon>Eurotiomycetes</taxon>
        <taxon>Chaetothyriomycetidae</taxon>
        <taxon>Chaetothyriales</taxon>
        <taxon>Herpotrichiellaceae</taxon>
        <taxon>Cladophialophora</taxon>
    </lineage>
</organism>
<dbReference type="AlphaFoldDB" id="A0A1C1CZ26"/>
<comment type="similarity">
    <text evidence="2">Belongs to the ADIPOR family.</text>
</comment>
<dbReference type="PANTHER" id="PTHR20855">
    <property type="entry name" value="ADIPOR/PROGESTIN RECEPTOR-RELATED"/>
    <property type="match status" value="1"/>
</dbReference>
<dbReference type="GO" id="GO:0038023">
    <property type="term" value="F:signaling receptor activity"/>
    <property type="evidence" value="ECO:0007669"/>
    <property type="project" value="TreeGrafter"/>
</dbReference>
<feature type="transmembrane region" description="Helical" evidence="8">
    <location>
        <begin position="216"/>
        <end position="236"/>
    </location>
</feature>
<feature type="transmembrane region" description="Helical" evidence="8">
    <location>
        <begin position="187"/>
        <end position="204"/>
    </location>
</feature>
<evidence type="ECO:0000256" key="6">
    <source>
        <dbReference type="PIRSR" id="PIRSR604254-1"/>
    </source>
</evidence>
<dbReference type="Pfam" id="PF03006">
    <property type="entry name" value="HlyIII"/>
    <property type="match status" value="1"/>
</dbReference>
<keyword evidence="3 8" id="KW-0812">Transmembrane</keyword>
<comment type="subcellular location">
    <subcellularLocation>
        <location evidence="1">Membrane</location>
        <topology evidence="1">Multi-pass membrane protein</topology>
    </subcellularLocation>
</comment>
<feature type="region of interest" description="Disordered" evidence="7">
    <location>
        <begin position="1"/>
        <end position="35"/>
    </location>
</feature>
<accession>A0A1C1CZ26</accession>
<reference evidence="10" key="1">
    <citation type="submission" date="2015-07" db="EMBL/GenBank/DDBJ databases">
        <authorList>
            <person name="Teixeira M.M."/>
            <person name="Souza R.C."/>
            <person name="Almeida L.G."/>
            <person name="Vicente V.A."/>
            <person name="de Hoog S."/>
            <person name="Bocca A.L."/>
            <person name="de Almeida S.R."/>
            <person name="Vasconcelos A.T."/>
            <person name="Felipe M.S."/>
        </authorList>
    </citation>
    <scope>NUCLEOTIDE SEQUENCE [LARGE SCALE GENOMIC DNA]</scope>
    <source>
        <strain evidence="10">KSF</strain>
    </source>
</reference>
<evidence type="ECO:0000256" key="5">
    <source>
        <dbReference type="ARBA" id="ARBA00023136"/>
    </source>
</evidence>
<evidence type="ECO:0000256" key="1">
    <source>
        <dbReference type="ARBA" id="ARBA00004141"/>
    </source>
</evidence>
<feature type="binding site" evidence="6">
    <location>
        <position position="141"/>
    </location>
    <ligand>
        <name>Zn(2+)</name>
        <dbReference type="ChEBI" id="CHEBI:29105"/>
    </ligand>
</feature>